<dbReference type="OrthoDB" id="2020831at2759"/>
<evidence type="ECO:0000259" key="3">
    <source>
        <dbReference type="Pfam" id="PF18694"/>
    </source>
</evidence>
<evidence type="ECO:0000256" key="2">
    <source>
        <dbReference type="SAM" id="MobiDB-lite"/>
    </source>
</evidence>
<evidence type="ECO:0000313" key="5">
    <source>
        <dbReference type="Proteomes" id="UP000054047"/>
    </source>
</evidence>
<evidence type="ECO:0000256" key="1">
    <source>
        <dbReference type="SAM" id="Coils"/>
    </source>
</evidence>
<feature type="coiled-coil region" evidence="1">
    <location>
        <begin position="144"/>
        <end position="255"/>
    </location>
</feature>
<dbReference type="Pfam" id="PF18694">
    <property type="entry name" value="TDP-43_N"/>
    <property type="match status" value="1"/>
</dbReference>
<name>A0A0C2FXN7_9BILA</name>
<feature type="compositionally biased region" description="Low complexity" evidence="2">
    <location>
        <begin position="97"/>
        <end position="108"/>
    </location>
</feature>
<accession>A0A0C2FXN7</accession>
<feature type="non-terminal residue" evidence="4">
    <location>
        <position position="290"/>
    </location>
</feature>
<dbReference type="Proteomes" id="UP000054047">
    <property type="component" value="Unassembled WGS sequence"/>
</dbReference>
<reference evidence="4 5" key="1">
    <citation type="submission" date="2013-12" db="EMBL/GenBank/DDBJ databases">
        <title>Draft genome of the parsitic nematode Ancylostoma duodenale.</title>
        <authorList>
            <person name="Mitreva M."/>
        </authorList>
    </citation>
    <scope>NUCLEOTIDE SEQUENCE [LARGE SCALE GENOMIC DNA]</scope>
    <source>
        <strain evidence="4 5">Zhejiang</strain>
    </source>
</reference>
<keyword evidence="5" id="KW-1185">Reference proteome</keyword>
<dbReference type="EMBL" id="KN741469">
    <property type="protein sequence ID" value="KIH53335.1"/>
    <property type="molecule type" value="Genomic_DNA"/>
</dbReference>
<sequence length="290" mass="33247">MYYRERDSDCRSSVKFDGKRFMPPGGAWNDRQYYVTLSQRCHAGLQSLGNYESATRQFERSVNAVQKLLGKIPYRQRKSTGKTSPDSGLENEKQVVATETAEPQTQTAIQERERLLQKSGRKLSPIEQQFVDLAKISTGKDVIIDQQREEMRKANEKLIQGEKELRIQQEKCGDLEARLRAMDDELNMLRKLSTEQNYLGDKVKELTSRLLDKETELARTREELEAKNRRLNDELREAREKNSSLALSLETATAKATELSEQLQLAIVSREVLSNELAQLRPLANAIDIN</sequence>
<dbReference type="AlphaFoldDB" id="A0A0C2FXN7"/>
<gene>
    <name evidence="4" type="ORF">ANCDUO_16540</name>
</gene>
<proteinExistence type="predicted"/>
<feature type="domain" description="TAR DNA-binding protein 43 N-terminal" evidence="3">
    <location>
        <begin position="1"/>
        <end position="36"/>
    </location>
</feature>
<dbReference type="InterPro" id="IPR041105">
    <property type="entry name" value="TDP-43_N"/>
</dbReference>
<feature type="region of interest" description="Disordered" evidence="2">
    <location>
        <begin position="75"/>
        <end position="108"/>
    </location>
</feature>
<keyword evidence="1" id="KW-0175">Coiled coil</keyword>
<organism evidence="4 5">
    <name type="scientific">Ancylostoma duodenale</name>
    <dbReference type="NCBI Taxonomy" id="51022"/>
    <lineage>
        <taxon>Eukaryota</taxon>
        <taxon>Metazoa</taxon>
        <taxon>Ecdysozoa</taxon>
        <taxon>Nematoda</taxon>
        <taxon>Chromadorea</taxon>
        <taxon>Rhabditida</taxon>
        <taxon>Rhabditina</taxon>
        <taxon>Rhabditomorpha</taxon>
        <taxon>Strongyloidea</taxon>
        <taxon>Ancylostomatidae</taxon>
        <taxon>Ancylostomatinae</taxon>
        <taxon>Ancylostoma</taxon>
    </lineage>
</organism>
<protein>
    <recommendedName>
        <fullName evidence="3">TAR DNA-binding protein 43 N-terminal domain-containing protein</fullName>
    </recommendedName>
</protein>
<evidence type="ECO:0000313" key="4">
    <source>
        <dbReference type="EMBL" id="KIH53335.1"/>
    </source>
</evidence>